<dbReference type="SUPFAM" id="SSF50630">
    <property type="entry name" value="Acid proteases"/>
    <property type="match status" value="1"/>
</dbReference>
<dbReference type="SUPFAM" id="SSF57756">
    <property type="entry name" value="Retrovirus zinc finger-like domains"/>
    <property type="match status" value="1"/>
</dbReference>
<dbReference type="InterPro" id="IPR001969">
    <property type="entry name" value="Aspartic_peptidase_AS"/>
</dbReference>
<dbReference type="GO" id="GO:0004190">
    <property type="term" value="F:aspartic-type endopeptidase activity"/>
    <property type="evidence" value="ECO:0007669"/>
    <property type="project" value="InterPro"/>
</dbReference>
<dbReference type="OrthoDB" id="10068383at2759"/>
<dbReference type="SMART" id="SM00343">
    <property type="entry name" value="ZnF_C2HC"/>
    <property type="match status" value="2"/>
</dbReference>
<dbReference type="PANTHER" id="PTHR37984">
    <property type="entry name" value="PROTEIN CBG26694"/>
    <property type="match status" value="1"/>
</dbReference>
<dbReference type="SUPFAM" id="SSF56672">
    <property type="entry name" value="DNA/RNA polymerases"/>
    <property type="match status" value="1"/>
</dbReference>
<feature type="domain" description="CCHC-type" evidence="2">
    <location>
        <begin position="232"/>
        <end position="247"/>
    </location>
</feature>
<keyword evidence="1" id="KW-0479">Metal-binding</keyword>
<dbReference type="InterPro" id="IPR021109">
    <property type="entry name" value="Peptidase_aspartic_dom_sf"/>
</dbReference>
<dbReference type="GO" id="GO:0006508">
    <property type="term" value="P:proteolysis"/>
    <property type="evidence" value="ECO:0007669"/>
    <property type="project" value="InterPro"/>
</dbReference>
<dbReference type="GO" id="GO:0003676">
    <property type="term" value="F:nucleic acid binding"/>
    <property type="evidence" value="ECO:0007669"/>
    <property type="project" value="InterPro"/>
</dbReference>
<dbReference type="PROSITE" id="PS00141">
    <property type="entry name" value="ASP_PROTEASE"/>
    <property type="match status" value="1"/>
</dbReference>
<protein>
    <recommendedName>
        <fullName evidence="2">CCHC-type domain-containing protein</fullName>
    </recommendedName>
</protein>
<sequence length="488" mass="55974">MDLESENYFIDILFGEREYEVIMAKLLDLPTVQSFDCNGEQSSLSQRWTKWKKSFEYYMTASGVSEGGQKRALLLHLIGQDAQDIFETFTDTGDSFEDAVVKFDQYFLPKKNQPVERHVFRKCKQNENESIDSYVTRLKNLAKTCDFGTMLNDAIRDQKKVQDIARASEAADQHSAQFEEVHINRVQVKRDFNAARHQRHDYHSKRKDIECHRCGRTGHIARECTVAMDKTCHKCGKMGHFAKKCKSKKSSKEQGKFYKKEKVRYMEEESSDDSEEYVFAIDRSSEKRITLKIGDVVIPFLVDSGATCNIINSEIMSKLKKCGVNKIPIEKQLYAYGAINPLMIKSKIRSDITCEESRKCVKADFMVIDGNHTPLLGRSTASELGILLIGPSVNMINTKGDIVSKYSDLFCGLGKLKDYQLKIYIDKNVKPIAQPTRRLPFNIRKSVEEKLCELEEMDVIERVEGPTEWVSPLVVVRNVTQKLEFVLI</sequence>
<keyword evidence="4" id="KW-1185">Reference proteome</keyword>
<dbReference type="Gene3D" id="3.10.10.10">
    <property type="entry name" value="HIV Type 1 Reverse Transcriptase, subunit A, domain 1"/>
    <property type="match status" value="1"/>
</dbReference>
<dbReference type="Pfam" id="PF00098">
    <property type="entry name" value="zf-CCHC"/>
    <property type="match status" value="2"/>
</dbReference>
<accession>A0A6J8C6H8</accession>
<feature type="domain" description="CCHC-type" evidence="2">
    <location>
        <begin position="211"/>
        <end position="224"/>
    </location>
</feature>
<proteinExistence type="predicted"/>
<dbReference type="InterPro" id="IPR036875">
    <property type="entry name" value="Znf_CCHC_sf"/>
</dbReference>
<keyword evidence="1" id="KW-0863">Zinc-finger</keyword>
<dbReference type="InterPro" id="IPR050951">
    <property type="entry name" value="Retrovirus_Pol_polyprotein"/>
</dbReference>
<dbReference type="Gene3D" id="2.40.70.10">
    <property type="entry name" value="Acid Proteases"/>
    <property type="match status" value="1"/>
</dbReference>
<evidence type="ECO:0000313" key="4">
    <source>
        <dbReference type="Proteomes" id="UP000507470"/>
    </source>
</evidence>
<dbReference type="AlphaFoldDB" id="A0A6J8C6H8"/>
<gene>
    <name evidence="3" type="ORF">MCOR_26323</name>
</gene>
<dbReference type="PROSITE" id="PS50158">
    <property type="entry name" value="ZF_CCHC"/>
    <property type="match status" value="2"/>
</dbReference>
<dbReference type="EMBL" id="CACVKT020004692">
    <property type="protein sequence ID" value="CAC5391312.1"/>
    <property type="molecule type" value="Genomic_DNA"/>
</dbReference>
<dbReference type="Gene3D" id="4.10.60.10">
    <property type="entry name" value="Zinc finger, CCHC-type"/>
    <property type="match status" value="1"/>
</dbReference>
<dbReference type="Proteomes" id="UP000507470">
    <property type="component" value="Unassembled WGS sequence"/>
</dbReference>
<dbReference type="InterPro" id="IPR001878">
    <property type="entry name" value="Znf_CCHC"/>
</dbReference>
<name>A0A6J8C6H8_MYTCO</name>
<dbReference type="CDD" id="cd00303">
    <property type="entry name" value="retropepsin_like"/>
    <property type="match status" value="1"/>
</dbReference>
<keyword evidence="1" id="KW-0862">Zinc</keyword>
<evidence type="ECO:0000259" key="2">
    <source>
        <dbReference type="PROSITE" id="PS50158"/>
    </source>
</evidence>
<reference evidence="3 4" key="1">
    <citation type="submission" date="2020-06" db="EMBL/GenBank/DDBJ databases">
        <authorList>
            <person name="Li R."/>
            <person name="Bekaert M."/>
        </authorList>
    </citation>
    <scope>NUCLEOTIDE SEQUENCE [LARGE SCALE GENOMIC DNA]</scope>
    <source>
        <strain evidence="4">wild</strain>
    </source>
</reference>
<dbReference type="PANTHER" id="PTHR37984:SF11">
    <property type="entry name" value="INTEGRASE CATALYTIC DOMAIN-CONTAINING PROTEIN"/>
    <property type="match status" value="1"/>
</dbReference>
<evidence type="ECO:0000313" key="3">
    <source>
        <dbReference type="EMBL" id="CAC5391312.1"/>
    </source>
</evidence>
<dbReference type="InterPro" id="IPR043502">
    <property type="entry name" value="DNA/RNA_pol_sf"/>
</dbReference>
<organism evidence="3 4">
    <name type="scientific">Mytilus coruscus</name>
    <name type="common">Sea mussel</name>
    <dbReference type="NCBI Taxonomy" id="42192"/>
    <lineage>
        <taxon>Eukaryota</taxon>
        <taxon>Metazoa</taxon>
        <taxon>Spiralia</taxon>
        <taxon>Lophotrochozoa</taxon>
        <taxon>Mollusca</taxon>
        <taxon>Bivalvia</taxon>
        <taxon>Autobranchia</taxon>
        <taxon>Pteriomorphia</taxon>
        <taxon>Mytilida</taxon>
        <taxon>Mytiloidea</taxon>
        <taxon>Mytilidae</taxon>
        <taxon>Mytilinae</taxon>
        <taxon>Mytilus</taxon>
    </lineage>
</organism>
<dbReference type="GO" id="GO:0008270">
    <property type="term" value="F:zinc ion binding"/>
    <property type="evidence" value="ECO:0007669"/>
    <property type="project" value="UniProtKB-KW"/>
</dbReference>
<evidence type="ECO:0000256" key="1">
    <source>
        <dbReference type="PROSITE-ProRule" id="PRU00047"/>
    </source>
</evidence>